<accession>A0A8K0WTC8</accession>
<dbReference type="Gene3D" id="3.50.4.10">
    <property type="entry name" value="Hepatocyte Growth Factor"/>
    <property type="match status" value="1"/>
</dbReference>
<gene>
    <name evidence="3" type="ORF">B0I35DRAFT_476611</name>
</gene>
<proteinExistence type="predicted"/>
<comment type="caution">
    <text evidence="3">The sequence shown here is derived from an EMBL/GenBank/DDBJ whole genome shotgun (WGS) entry which is preliminary data.</text>
</comment>
<dbReference type="AlphaFoldDB" id="A0A8K0WTC8"/>
<dbReference type="InterPro" id="IPR014756">
    <property type="entry name" value="Ig_E-set"/>
</dbReference>
<reference evidence="3" key="1">
    <citation type="journal article" date="2021" name="Nat. Commun.">
        <title>Genetic determinants of endophytism in the Arabidopsis root mycobiome.</title>
        <authorList>
            <person name="Mesny F."/>
            <person name="Miyauchi S."/>
            <person name="Thiergart T."/>
            <person name="Pickel B."/>
            <person name="Atanasova L."/>
            <person name="Karlsson M."/>
            <person name="Huettel B."/>
            <person name="Barry K.W."/>
            <person name="Haridas S."/>
            <person name="Chen C."/>
            <person name="Bauer D."/>
            <person name="Andreopoulos W."/>
            <person name="Pangilinan J."/>
            <person name="LaButti K."/>
            <person name="Riley R."/>
            <person name="Lipzen A."/>
            <person name="Clum A."/>
            <person name="Drula E."/>
            <person name="Henrissat B."/>
            <person name="Kohler A."/>
            <person name="Grigoriev I.V."/>
            <person name="Martin F.M."/>
            <person name="Hacquard S."/>
        </authorList>
    </citation>
    <scope>NUCLEOTIDE SEQUENCE</scope>
    <source>
        <strain evidence="3">MPI-CAGE-CH-0235</strain>
    </source>
</reference>
<dbReference type="Gene3D" id="2.60.40.10">
    <property type="entry name" value="Immunoglobulins"/>
    <property type="match status" value="1"/>
</dbReference>
<dbReference type="OrthoDB" id="2019572at2759"/>
<protein>
    <recommendedName>
        <fullName evidence="2">Apple domain-containing protein</fullName>
    </recommendedName>
</protein>
<organism evidence="3 4">
    <name type="scientific">Stachybotrys elegans</name>
    <dbReference type="NCBI Taxonomy" id="80388"/>
    <lineage>
        <taxon>Eukaryota</taxon>
        <taxon>Fungi</taxon>
        <taxon>Dikarya</taxon>
        <taxon>Ascomycota</taxon>
        <taxon>Pezizomycotina</taxon>
        <taxon>Sordariomycetes</taxon>
        <taxon>Hypocreomycetidae</taxon>
        <taxon>Hypocreales</taxon>
        <taxon>Stachybotryaceae</taxon>
        <taxon>Stachybotrys</taxon>
    </lineage>
</organism>
<evidence type="ECO:0000256" key="1">
    <source>
        <dbReference type="SAM" id="SignalP"/>
    </source>
</evidence>
<evidence type="ECO:0000313" key="4">
    <source>
        <dbReference type="Proteomes" id="UP000813444"/>
    </source>
</evidence>
<evidence type="ECO:0000259" key="2">
    <source>
        <dbReference type="PROSITE" id="PS50948"/>
    </source>
</evidence>
<dbReference type="PROSITE" id="PS50948">
    <property type="entry name" value="PAN"/>
    <property type="match status" value="1"/>
</dbReference>
<dbReference type="Proteomes" id="UP000813444">
    <property type="component" value="Unassembled WGS sequence"/>
</dbReference>
<dbReference type="InterPro" id="IPR003609">
    <property type="entry name" value="Pan_app"/>
</dbReference>
<keyword evidence="1" id="KW-0732">Signal</keyword>
<sequence>MLHRLGHLVIAGFAYHVISAAPLSRSDVPANDTILTHCPTEQLYYRSVDGVEYLGCPGTHYAGTDRHVIADIMSIEDCAEQCTAACQCTKATWDSSAYTCHIKSEEQGSAISWVADGRYTSIETIGTPRPVITSLQSSTVRVGGSLIFSVTGYASVFVLVSSRAATDASSGSQGVTLDDFTSNGGSVIAQLPAQGLVPGNYFLFASNDAGVRSIGHSVRLVAA</sequence>
<evidence type="ECO:0000313" key="3">
    <source>
        <dbReference type="EMBL" id="KAH7322684.1"/>
    </source>
</evidence>
<dbReference type="EMBL" id="JAGPNK010000004">
    <property type="protein sequence ID" value="KAH7322684.1"/>
    <property type="molecule type" value="Genomic_DNA"/>
</dbReference>
<feature type="chain" id="PRO_5035430176" description="Apple domain-containing protein" evidence="1">
    <location>
        <begin position="21"/>
        <end position="223"/>
    </location>
</feature>
<keyword evidence="4" id="KW-1185">Reference proteome</keyword>
<dbReference type="Pfam" id="PF00024">
    <property type="entry name" value="PAN_1"/>
    <property type="match status" value="1"/>
</dbReference>
<feature type="domain" description="Apple" evidence="2">
    <location>
        <begin position="38"/>
        <end position="126"/>
    </location>
</feature>
<dbReference type="InterPro" id="IPR013783">
    <property type="entry name" value="Ig-like_fold"/>
</dbReference>
<feature type="signal peptide" evidence="1">
    <location>
        <begin position="1"/>
        <end position="20"/>
    </location>
</feature>
<name>A0A8K0WTC8_9HYPO</name>
<dbReference type="SUPFAM" id="SSF81296">
    <property type="entry name" value="E set domains"/>
    <property type="match status" value="1"/>
</dbReference>